<evidence type="ECO:0000256" key="5">
    <source>
        <dbReference type="ARBA" id="ARBA00022475"/>
    </source>
</evidence>
<dbReference type="AlphaFoldDB" id="A0A0P7VSC7"/>
<evidence type="ECO:0000313" key="17">
    <source>
        <dbReference type="EMBL" id="KPP79374.1"/>
    </source>
</evidence>
<evidence type="ECO:0000313" key="19">
    <source>
        <dbReference type="Proteomes" id="UP000034805"/>
    </source>
</evidence>
<reference evidence="17 19" key="1">
    <citation type="submission" date="2015-08" db="EMBL/GenBank/DDBJ databases">
        <title>The genome of the Asian arowana (Scleropages formosus).</title>
        <authorList>
            <person name="Tan M.H."/>
            <person name="Gan H.M."/>
            <person name="Croft L.J."/>
            <person name="Austin C.M."/>
        </authorList>
    </citation>
    <scope>NUCLEOTIDE SEQUENCE [LARGE SCALE GENOMIC DNA]</scope>
    <source>
        <strain evidence="17">Aro1</strain>
    </source>
</reference>
<dbReference type="GO" id="GO:0005254">
    <property type="term" value="F:chloride channel activity"/>
    <property type="evidence" value="ECO:0007669"/>
    <property type="project" value="UniProtKB-KW"/>
</dbReference>
<evidence type="ECO:0000256" key="2">
    <source>
        <dbReference type="ARBA" id="ARBA00009151"/>
    </source>
</evidence>
<keyword evidence="9 16" id="KW-0472">Membrane</keyword>
<evidence type="ECO:0000256" key="6">
    <source>
        <dbReference type="ARBA" id="ARBA00022692"/>
    </source>
</evidence>
<dbReference type="PANTHER" id="PTHR16087">
    <property type="entry name" value="TRANSMEMBRANE PROTEIN 206"/>
    <property type="match status" value="1"/>
</dbReference>
<dbReference type="KEGG" id="sfm:108923508"/>
<keyword evidence="20" id="KW-1185">Reference proteome</keyword>
<dbReference type="Proteomes" id="UP000034805">
    <property type="component" value="Unassembled WGS sequence"/>
</dbReference>
<protein>
    <recommendedName>
        <fullName evidence="3">Proton-activated chloride channel</fullName>
    </recommendedName>
    <alternativeName>
        <fullName evidence="14">Transmembrane protein 206</fullName>
    </alternativeName>
</protein>
<evidence type="ECO:0000313" key="20">
    <source>
        <dbReference type="Proteomes" id="UP000694397"/>
    </source>
</evidence>
<evidence type="ECO:0000256" key="1">
    <source>
        <dbReference type="ARBA" id="ARBA00004651"/>
    </source>
</evidence>
<proteinExistence type="inferred from homology"/>
<keyword evidence="7 16" id="KW-1133">Transmembrane helix</keyword>
<reference evidence="18" key="3">
    <citation type="submission" date="2025-05" db="UniProtKB">
        <authorList>
            <consortium name="Ensembl"/>
        </authorList>
    </citation>
    <scope>IDENTIFICATION</scope>
</reference>
<comment type="similarity">
    <text evidence="2">Belongs to the proton-activated chloride channel family.</text>
</comment>
<keyword evidence="10" id="KW-0869">Chloride channel</keyword>
<evidence type="ECO:0000256" key="13">
    <source>
        <dbReference type="ARBA" id="ARBA00024167"/>
    </source>
</evidence>
<evidence type="ECO:0000313" key="18">
    <source>
        <dbReference type="Ensembl" id="ENSSFOP00015023338.1"/>
    </source>
</evidence>
<evidence type="ECO:0000256" key="14">
    <source>
        <dbReference type="ARBA" id="ARBA00032817"/>
    </source>
</evidence>
<feature type="transmembrane region" description="Helical" evidence="16">
    <location>
        <begin position="64"/>
        <end position="88"/>
    </location>
</feature>
<evidence type="ECO:0000256" key="12">
    <source>
        <dbReference type="ARBA" id="ARBA00023303"/>
    </source>
</evidence>
<dbReference type="GeneTree" id="ENSGT00390000017528"/>
<keyword evidence="4" id="KW-0813">Transport</keyword>
<keyword evidence="6 16" id="KW-0812">Transmembrane</keyword>
<comment type="subcellular location">
    <subcellularLocation>
        <location evidence="1">Cell membrane</location>
        <topology evidence="1">Multi-pass membrane protein</topology>
    </subcellularLocation>
</comment>
<evidence type="ECO:0000256" key="3">
    <source>
        <dbReference type="ARBA" id="ARBA00013993"/>
    </source>
</evidence>
<dbReference type="Proteomes" id="UP000694397">
    <property type="component" value="Chromosome 15"/>
</dbReference>
<dbReference type="OrthoDB" id="10069062at2759"/>
<evidence type="ECO:0000256" key="10">
    <source>
        <dbReference type="ARBA" id="ARBA00023173"/>
    </source>
</evidence>
<evidence type="ECO:0000256" key="8">
    <source>
        <dbReference type="ARBA" id="ARBA00023065"/>
    </source>
</evidence>
<organism evidence="17 19">
    <name type="scientific">Scleropages formosus</name>
    <name type="common">Asian bonytongue</name>
    <name type="synonym">Osteoglossum formosum</name>
    <dbReference type="NCBI Taxonomy" id="113540"/>
    <lineage>
        <taxon>Eukaryota</taxon>
        <taxon>Metazoa</taxon>
        <taxon>Chordata</taxon>
        <taxon>Craniata</taxon>
        <taxon>Vertebrata</taxon>
        <taxon>Euteleostomi</taxon>
        <taxon>Actinopterygii</taxon>
        <taxon>Neopterygii</taxon>
        <taxon>Teleostei</taxon>
        <taxon>Osteoglossocephala</taxon>
        <taxon>Osteoglossomorpha</taxon>
        <taxon>Osteoglossiformes</taxon>
        <taxon>Osteoglossidae</taxon>
        <taxon>Scleropages</taxon>
    </lineage>
</organism>
<evidence type="ECO:0000256" key="11">
    <source>
        <dbReference type="ARBA" id="ARBA00023214"/>
    </source>
</evidence>
<sequence length="348" mass="40155">MLKRENCPSYREFSDDDTVHSPAVHPEDSEDKLDPDQSIGRGAENDTTSNNLSLGFNKACLKNVFAILLIFIYLVLTAVALLLAYLTITDFRDKLSHPVMSVTFKEVDLFEAAGIALYPGKAKLLSCKHHHHDHIPPLVLPGKPGENNCMIEEVIYTDPYSNLTRQAMVIQGPTDVRNRELVFLQFSQNETEEDFSSISYMLFYKFSDMTHSLHKAEFMKDCERNYSMGTFSGGFRTWVKMSLIKTYGKERESVEFRQEASVVKYNDKRQEPEKTDELFFIVFQWRDPFFQEVRDVITANPWNTIAILCGVFMALFKVANFAKLTIQWTRRIRRAHLKRKGKEMASVT</sequence>
<dbReference type="GeneID" id="108923508"/>
<feature type="transmembrane region" description="Helical" evidence="16">
    <location>
        <begin position="305"/>
        <end position="326"/>
    </location>
</feature>
<gene>
    <name evidence="18" type="primary">PACC1</name>
    <name evidence="17" type="ORF">Z043_101049</name>
</gene>
<reference evidence="18 20" key="2">
    <citation type="submission" date="2019-04" db="EMBL/GenBank/DDBJ databases">
        <authorList>
            <consortium name="Wellcome Sanger Institute Data Sharing"/>
        </authorList>
    </citation>
    <scope>NUCLEOTIDE SEQUENCE [LARGE SCALE GENOMIC DNA]</scope>
</reference>
<evidence type="ECO:0000256" key="15">
    <source>
        <dbReference type="SAM" id="MobiDB-lite"/>
    </source>
</evidence>
<keyword evidence="11" id="KW-0868">Chloride</keyword>
<dbReference type="GO" id="GO:0005886">
    <property type="term" value="C:plasma membrane"/>
    <property type="evidence" value="ECO:0007669"/>
    <property type="project" value="UniProtKB-SubCell"/>
</dbReference>
<evidence type="ECO:0000256" key="9">
    <source>
        <dbReference type="ARBA" id="ARBA00023136"/>
    </source>
</evidence>
<dbReference type="Ensembl" id="ENSSFOT00015023594.2">
    <property type="protein sequence ID" value="ENSSFOP00015023338.1"/>
    <property type="gene ID" value="ENSSFOG00015015014.2"/>
</dbReference>
<dbReference type="STRING" id="113540.ENSSFOP00015023338"/>
<dbReference type="RefSeq" id="XP_018589804.1">
    <property type="nucleotide sequence ID" value="XM_018734288.2"/>
</dbReference>
<keyword evidence="5" id="KW-1003">Cell membrane</keyword>
<evidence type="ECO:0000256" key="7">
    <source>
        <dbReference type="ARBA" id="ARBA00022989"/>
    </source>
</evidence>
<dbReference type="GO" id="GO:0034707">
    <property type="term" value="C:chloride channel complex"/>
    <property type="evidence" value="ECO:0007669"/>
    <property type="project" value="UniProtKB-KW"/>
</dbReference>
<keyword evidence="12" id="KW-0407">Ion channel</keyword>
<dbReference type="CTD" id="55248"/>
<keyword evidence="8" id="KW-0406">Ion transport</keyword>
<evidence type="ECO:0000256" key="16">
    <source>
        <dbReference type="SAM" id="Phobius"/>
    </source>
</evidence>
<dbReference type="InterPro" id="IPR029366">
    <property type="entry name" value="TMEM206"/>
</dbReference>
<evidence type="ECO:0000256" key="4">
    <source>
        <dbReference type="ARBA" id="ARBA00022448"/>
    </source>
</evidence>
<dbReference type="Pfam" id="PF15122">
    <property type="entry name" value="TMEM206"/>
    <property type="match status" value="1"/>
</dbReference>
<accession>A0A0P7VSC7</accession>
<comment type="catalytic activity">
    <reaction evidence="13">
        <text>chloride(in) = chloride(out)</text>
        <dbReference type="Rhea" id="RHEA:29823"/>
        <dbReference type="ChEBI" id="CHEBI:17996"/>
    </reaction>
</comment>
<name>A0A0P7VSC7_SCLFO</name>
<dbReference type="PANTHER" id="PTHR16087:SF0">
    <property type="entry name" value="PROTON-ACTIVATED CHLORIDE CHANNEL"/>
    <property type="match status" value="1"/>
</dbReference>
<dbReference type="EMBL" id="JARO02000224">
    <property type="protein sequence ID" value="KPP79374.1"/>
    <property type="molecule type" value="Genomic_DNA"/>
</dbReference>
<feature type="region of interest" description="Disordered" evidence="15">
    <location>
        <begin position="1"/>
        <end position="45"/>
    </location>
</feature>